<evidence type="ECO:0000313" key="2">
    <source>
        <dbReference type="Proteomes" id="UP001060085"/>
    </source>
</evidence>
<gene>
    <name evidence="1" type="ORF">M9H77_31361</name>
</gene>
<proteinExistence type="predicted"/>
<reference evidence="2" key="1">
    <citation type="journal article" date="2023" name="Nat. Plants">
        <title>Single-cell RNA sequencing provides a high-resolution roadmap for understanding the multicellular compartmentation of specialized metabolism.</title>
        <authorList>
            <person name="Sun S."/>
            <person name="Shen X."/>
            <person name="Li Y."/>
            <person name="Li Y."/>
            <person name="Wang S."/>
            <person name="Li R."/>
            <person name="Zhang H."/>
            <person name="Shen G."/>
            <person name="Guo B."/>
            <person name="Wei J."/>
            <person name="Xu J."/>
            <person name="St-Pierre B."/>
            <person name="Chen S."/>
            <person name="Sun C."/>
        </authorList>
    </citation>
    <scope>NUCLEOTIDE SEQUENCE [LARGE SCALE GENOMIC DNA]</scope>
</reference>
<comment type="caution">
    <text evidence="1">The sequence shown here is derived from an EMBL/GenBank/DDBJ whole genome shotgun (WGS) entry which is preliminary data.</text>
</comment>
<evidence type="ECO:0000313" key="1">
    <source>
        <dbReference type="EMBL" id="KAI5654174.1"/>
    </source>
</evidence>
<dbReference type="EMBL" id="CM044707">
    <property type="protein sequence ID" value="KAI5654174.1"/>
    <property type="molecule type" value="Genomic_DNA"/>
</dbReference>
<sequence length="183" mass="19807">MSNQALTSIGNLIKLLPTGTVFLYQFVVPILTNNGQCSLTNKILSGIFIGISGLSCFFSTFTDSYTDKEGQIHYVIATFKGFWPSSDSNSVDSSKYKLRIGDYFHAFLALVVFGVVVLFDGKTVECFYPSIQSHHKALLMALPPITGAVAGIVFAFFPNKRHGIGYALSSPKSSASVSAEQKA</sequence>
<keyword evidence="2" id="KW-1185">Reference proteome</keyword>
<dbReference type="Proteomes" id="UP001060085">
    <property type="component" value="Linkage Group LG07"/>
</dbReference>
<accession>A0ACC0A072</accession>
<protein>
    <submittedName>
        <fullName evidence="1">Uncharacterized protein</fullName>
    </submittedName>
</protein>
<organism evidence="1 2">
    <name type="scientific">Catharanthus roseus</name>
    <name type="common">Madagascar periwinkle</name>
    <name type="synonym">Vinca rosea</name>
    <dbReference type="NCBI Taxonomy" id="4058"/>
    <lineage>
        <taxon>Eukaryota</taxon>
        <taxon>Viridiplantae</taxon>
        <taxon>Streptophyta</taxon>
        <taxon>Embryophyta</taxon>
        <taxon>Tracheophyta</taxon>
        <taxon>Spermatophyta</taxon>
        <taxon>Magnoliopsida</taxon>
        <taxon>eudicotyledons</taxon>
        <taxon>Gunneridae</taxon>
        <taxon>Pentapetalae</taxon>
        <taxon>asterids</taxon>
        <taxon>lamiids</taxon>
        <taxon>Gentianales</taxon>
        <taxon>Apocynaceae</taxon>
        <taxon>Rauvolfioideae</taxon>
        <taxon>Vinceae</taxon>
        <taxon>Catharanthinae</taxon>
        <taxon>Catharanthus</taxon>
    </lineage>
</organism>
<name>A0ACC0A072_CATRO</name>